<sequence length="192" mass="21272">MAYAWRHGTGGCAATMWKRHKVTKDHRCSVHERPYVMPPKTEALEVSCGEWARDLEMARAGNLGAGSQVDVEKTPAQMRHCHQSVPYASELSETVDMNQDQNAQRILRSWRESKNLLIMASDQDKVLRIIQANLGREIIASNELLQDATTRGAALLLVQEPYASDGQVCGLGKYANNIITGNEKGEIPAQQA</sequence>
<dbReference type="Proteomes" id="UP000479190">
    <property type="component" value="Unassembled WGS sequence"/>
</dbReference>
<evidence type="ECO:0000313" key="2">
    <source>
        <dbReference type="Proteomes" id="UP000479190"/>
    </source>
</evidence>
<dbReference type="OrthoDB" id="411871at2759"/>
<gene>
    <name evidence="1" type="ORF">TBRA_LOCUS3863</name>
</gene>
<dbReference type="AlphaFoldDB" id="A0A6H5I3E2"/>
<accession>A0A6H5I3E2</accession>
<name>A0A6H5I3E2_9HYME</name>
<proteinExistence type="predicted"/>
<organism evidence="1 2">
    <name type="scientific">Trichogramma brassicae</name>
    <dbReference type="NCBI Taxonomy" id="86971"/>
    <lineage>
        <taxon>Eukaryota</taxon>
        <taxon>Metazoa</taxon>
        <taxon>Ecdysozoa</taxon>
        <taxon>Arthropoda</taxon>
        <taxon>Hexapoda</taxon>
        <taxon>Insecta</taxon>
        <taxon>Pterygota</taxon>
        <taxon>Neoptera</taxon>
        <taxon>Endopterygota</taxon>
        <taxon>Hymenoptera</taxon>
        <taxon>Apocrita</taxon>
        <taxon>Proctotrupomorpha</taxon>
        <taxon>Chalcidoidea</taxon>
        <taxon>Trichogrammatidae</taxon>
        <taxon>Trichogramma</taxon>
    </lineage>
</organism>
<protein>
    <submittedName>
        <fullName evidence="1">Uncharacterized protein</fullName>
    </submittedName>
</protein>
<reference evidence="1 2" key="1">
    <citation type="submission" date="2020-02" db="EMBL/GenBank/DDBJ databases">
        <authorList>
            <person name="Ferguson B K."/>
        </authorList>
    </citation>
    <scope>NUCLEOTIDE SEQUENCE [LARGE SCALE GENOMIC DNA]</scope>
</reference>
<evidence type="ECO:0000313" key="1">
    <source>
        <dbReference type="EMBL" id="CAB0031907.1"/>
    </source>
</evidence>
<dbReference type="EMBL" id="CADCXV010000659">
    <property type="protein sequence ID" value="CAB0031907.1"/>
    <property type="molecule type" value="Genomic_DNA"/>
</dbReference>
<keyword evidence="2" id="KW-1185">Reference proteome</keyword>